<dbReference type="OrthoDB" id="1100737at2"/>
<dbReference type="STRING" id="28115.HQ47_01590"/>
<evidence type="ECO:0000313" key="3">
    <source>
        <dbReference type="Proteomes" id="UP000030103"/>
    </source>
</evidence>
<dbReference type="Pfam" id="PF20815">
    <property type="entry name" value="GIY_YIG_2"/>
    <property type="match status" value="1"/>
</dbReference>
<dbReference type="RefSeq" id="WP_036872827.1">
    <property type="nucleotide sequence ID" value="NZ_JRFA01000004.1"/>
</dbReference>
<dbReference type="Proteomes" id="UP000030103">
    <property type="component" value="Unassembled WGS sequence"/>
</dbReference>
<protein>
    <recommendedName>
        <fullName evidence="1">GIY-YIG catalytic domain-containing protein</fullName>
    </recommendedName>
</protein>
<dbReference type="AlphaFoldDB" id="A0A0A2EGV0"/>
<keyword evidence="3" id="KW-1185">Reference proteome</keyword>
<accession>A0A0A2EGV0</accession>
<organism evidence="2 3">
    <name type="scientific">Porphyromonas macacae</name>
    <dbReference type="NCBI Taxonomy" id="28115"/>
    <lineage>
        <taxon>Bacteria</taxon>
        <taxon>Pseudomonadati</taxon>
        <taxon>Bacteroidota</taxon>
        <taxon>Bacteroidia</taxon>
        <taxon>Bacteroidales</taxon>
        <taxon>Porphyromonadaceae</taxon>
        <taxon>Porphyromonas</taxon>
    </lineage>
</organism>
<evidence type="ECO:0000259" key="1">
    <source>
        <dbReference type="Pfam" id="PF20815"/>
    </source>
</evidence>
<evidence type="ECO:0000313" key="2">
    <source>
        <dbReference type="EMBL" id="KGN75654.1"/>
    </source>
</evidence>
<feature type="domain" description="GIY-YIG catalytic" evidence="1">
    <location>
        <begin position="127"/>
        <end position="263"/>
    </location>
</feature>
<proteinExistence type="predicted"/>
<sequence length="275" mass="32225">MKGKRKFTEDEANKIRSLISQKLLASTKEQKKIREKIRDLGFYFSDFSNKKGYTVDDFDWLIESGQIRIIERTSQSINEVNEIMEHSPTKTRIDSNVSGEDIEQELFAERSFKQYDDLNLTTLDKTGFYCLRLKAKSKLPDRYQLILDKRKSKFLYIGKAEKQTLKKRLSQEICHKKPGTFFRSIGCVLGYLPIEGHLKGHLNQNNYKFSVSDTAKIVEWLISNIEISIVEYNGNFEIEKKFIEKYCPLLNDDHNPMKLQELKDDKDKCRKIARG</sequence>
<name>A0A0A2EGV0_9PORP</name>
<dbReference type="EMBL" id="JRFA01000004">
    <property type="protein sequence ID" value="KGN75654.1"/>
    <property type="molecule type" value="Genomic_DNA"/>
</dbReference>
<comment type="caution">
    <text evidence="2">The sequence shown here is derived from an EMBL/GenBank/DDBJ whole genome shotgun (WGS) entry which is preliminary data.</text>
</comment>
<gene>
    <name evidence="2" type="ORF">HQ47_01590</name>
</gene>
<dbReference type="InterPro" id="IPR049311">
    <property type="entry name" value="GIY_YIG_cat"/>
</dbReference>
<reference evidence="2 3" key="1">
    <citation type="submission" date="2014-09" db="EMBL/GenBank/DDBJ databases">
        <title>Draft Genome Sequence of Porphyromonas macacae COT-192_OH2859.</title>
        <authorList>
            <person name="Wallis C."/>
            <person name="Deusch O."/>
            <person name="O'Flynn C."/>
            <person name="Davis I."/>
            <person name="Horsfall A."/>
            <person name="Kirkwood N."/>
            <person name="Harris S."/>
            <person name="Eisen J.A."/>
            <person name="Coil D.A."/>
            <person name="Darling A.E."/>
            <person name="Jospin G."/>
            <person name="Alexiev A."/>
        </authorList>
    </citation>
    <scope>NUCLEOTIDE SEQUENCE [LARGE SCALE GENOMIC DNA]</scope>
    <source>
        <strain evidence="3">COT-192 OH2859</strain>
    </source>
</reference>